<dbReference type="KEGG" id="fgr:FGSG_12812"/>
<proteinExistence type="predicted"/>
<evidence type="ECO:0000313" key="1">
    <source>
        <dbReference type="EMBL" id="CEF86934.1"/>
    </source>
</evidence>
<name>I1S7I9_GIBZE</name>
<sequence>MTAAQQSRVSVTTALPNKYPSIIDTVLTETQWLSTNSGMVLSTDDMKLGDISPTCIFFSGEQKERKESDVPYTAHVPFIVKGPYRSMSIGRKEDGIFSPFRSVGNFVELKAGPLVLASVVQGRRKKWRRGRDSGSWFPI</sequence>
<protein>
    <submittedName>
        <fullName evidence="1">Chromosome 3, complete genome</fullName>
    </submittedName>
</protein>
<reference evidence="2 3" key="1">
    <citation type="journal article" date="2007" name="Science">
        <title>The Fusarium graminearum genome reveals a link between localized polymorphism and pathogen specialization.</title>
        <authorList>
            <person name="Cuomo C.A."/>
            <person name="Gueldener U."/>
            <person name="Xu J.-R."/>
            <person name="Trail F."/>
            <person name="Turgeon B.G."/>
            <person name="Di Pietro A."/>
            <person name="Walton J.D."/>
            <person name="Ma L.-J."/>
            <person name="Baker S.E."/>
            <person name="Rep M."/>
            <person name="Adam G."/>
            <person name="Antoniw J."/>
            <person name="Baldwin T."/>
            <person name="Calvo S.E."/>
            <person name="Chang Y.-L."/>
            <person name="DeCaprio D."/>
            <person name="Gale L.R."/>
            <person name="Gnerre S."/>
            <person name="Goswami R.S."/>
            <person name="Hammond-Kosack K."/>
            <person name="Harris L.J."/>
            <person name="Hilburn K."/>
            <person name="Kennell J.C."/>
            <person name="Kroken S."/>
            <person name="Magnuson J.K."/>
            <person name="Mannhaupt G."/>
            <person name="Mauceli E.W."/>
            <person name="Mewes H.-W."/>
            <person name="Mitterbauer R."/>
            <person name="Muehlbauer G."/>
            <person name="Muensterkoetter M."/>
            <person name="Nelson D."/>
            <person name="O'Donnell K."/>
            <person name="Ouellet T."/>
            <person name="Qi W."/>
            <person name="Quesneville H."/>
            <person name="Roncero M.I.G."/>
            <person name="Seong K.-Y."/>
            <person name="Tetko I.V."/>
            <person name="Urban M."/>
            <person name="Waalwijk C."/>
            <person name="Ward T.J."/>
            <person name="Yao J."/>
            <person name="Birren B.W."/>
            <person name="Kistler H.C."/>
        </authorList>
    </citation>
    <scope>NUCLEOTIDE SEQUENCE [LARGE SCALE GENOMIC DNA]</scope>
    <source>
        <strain evidence="3">ATCC MYA-4620 / CBS 123657 / FGSC 9075 / NRRL 31084 / PH-1</strain>
        <strain evidence="2">PH-1 / ATCC MYA-4620 / FGSC 9075 / NRRL 31084</strain>
    </source>
</reference>
<dbReference type="HOGENOM" id="CLU_1845280_0_0_1"/>
<evidence type="ECO:0000313" key="3">
    <source>
        <dbReference type="Proteomes" id="UP000070720"/>
    </source>
</evidence>
<dbReference type="InParanoid" id="I1S7I9"/>
<dbReference type="Proteomes" id="UP000070720">
    <property type="component" value="Chromosome 3"/>
</dbReference>
<organism evidence="1 3">
    <name type="scientific">Gibberella zeae (strain ATCC MYA-4620 / CBS 123657 / FGSC 9075 / NRRL 31084 / PH-1)</name>
    <name type="common">Wheat head blight fungus</name>
    <name type="synonym">Fusarium graminearum</name>
    <dbReference type="NCBI Taxonomy" id="229533"/>
    <lineage>
        <taxon>Eukaryota</taxon>
        <taxon>Fungi</taxon>
        <taxon>Dikarya</taxon>
        <taxon>Ascomycota</taxon>
        <taxon>Pezizomycotina</taxon>
        <taxon>Sordariomycetes</taxon>
        <taxon>Hypocreomycetidae</taxon>
        <taxon>Hypocreales</taxon>
        <taxon>Nectriaceae</taxon>
        <taxon>Fusarium</taxon>
    </lineage>
</organism>
<evidence type="ECO:0000313" key="2">
    <source>
        <dbReference type="EnsemblFungi" id="CEF86934"/>
    </source>
</evidence>
<dbReference type="RefSeq" id="XP_011324374.1">
    <property type="nucleotide sequence ID" value="XM_011326072.1"/>
</dbReference>
<keyword evidence="3" id="KW-1185">Reference proteome</keyword>
<reference evidence="2 3" key="2">
    <citation type="journal article" date="2010" name="Nature">
        <title>Comparative genomics reveals mobile pathogenicity chromosomes in Fusarium.</title>
        <authorList>
            <person name="Ma L.J."/>
            <person name="van der Does H.C."/>
            <person name="Borkovich K.A."/>
            <person name="Coleman J.J."/>
            <person name="Daboussi M.J."/>
            <person name="Di Pietro A."/>
            <person name="Dufresne M."/>
            <person name="Freitag M."/>
            <person name="Grabherr M."/>
            <person name="Henrissat B."/>
            <person name="Houterman P.M."/>
            <person name="Kang S."/>
            <person name="Shim W.B."/>
            <person name="Woloshuk C."/>
            <person name="Xie X."/>
            <person name="Xu J.R."/>
            <person name="Antoniw J."/>
            <person name="Baker S.E."/>
            <person name="Bluhm B.H."/>
            <person name="Breakspear A."/>
            <person name="Brown D.W."/>
            <person name="Butchko R.A."/>
            <person name="Chapman S."/>
            <person name="Coulson R."/>
            <person name="Coutinho P.M."/>
            <person name="Danchin E.G."/>
            <person name="Diener A."/>
            <person name="Gale L.R."/>
            <person name="Gardiner D.M."/>
            <person name="Goff S."/>
            <person name="Hammond-Kosack K.E."/>
            <person name="Hilburn K."/>
            <person name="Hua-Van A."/>
            <person name="Jonkers W."/>
            <person name="Kazan K."/>
            <person name="Kodira C.D."/>
            <person name="Koehrsen M."/>
            <person name="Kumar L."/>
            <person name="Lee Y.H."/>
            <person name="Li L."/>
            <person name="Manners J.M."/>
            <person name="Miranda-Saavedra D."/>
            <person name="Mukherjee M."/>
            <person name="Park G."/>
            <person name="Park J."/>
            <person name="Park S.Y."/>
            <person name="Proctor R.H."/>
            <person name="Regev A."/>
            <person name="Ruiz-Roldan M.C."/>
            <person name="Sain D."/>
            <person name="Sakthikumar S."/>
            <person name="Sykes S."/>
            <person name="Schwartz D.C."/>
            <person name="Turgeon B.G."/>
            <person name="Wapinski I."/>
            <person name="Yoder O."/>
            <person name="Young S."/>
            <person name="Zeng Q."/>
            <person name="Zhou S."/>
            <person name="Galagan J."/>
            <person name="Cuomo C.A."/>
            <person name="Kistler H.C."/>
            <person name="Rep M."/>
        </authorList>
    </citation>
    <scope>GENOME REANNOTATION</scope>
    <source>
        <strain evidence="3">ATCC MYA-4620 / CBS 123657 / FGSC 9075 / NRRL 31084 / PH-1</strain>
        <strain evidence="2">PH-1 / ATCC MYA-4620 / FGSC 9075 / NRRL 31084</strain>
    </source>
</reference>
<dbReference type="AlphaFoldDB" id="I1S7I9"/>
<dbReference type="EMBL" id="HG970334">
    <property type="protein sequence ID" value="CEF86934.1"/>
    <property type="molecule type" value="Genomic_DNA"/>
</dbReference>
<reference evidence="1 3" key="3">
    <citation type="journal article" date="2015" name="BMC Genomics">
        <title>The completed genome sequence of the pathogenic ascomycete fungus Fusarium graminearum.</title>
        <authorList>
            <person name="King R."/>
            <person name="Urban M."/>
            <person name="Hammond-Kosack M.C."/>
            <person name="Hassani-Pak K."/>
            <person name="Hammond-Kosack K.E."/>
        </authorList>
    </citation>
    <scope>NUCLEOTIDE SEQUENCE [LARGE SCALE GENOMIC DNA]</scope>
    <source>
        <strain evidence="3">ATCC MYA-4620 / CBS 123657 / FGSC 9075 / NRRL 31084 / PH-1</strain>
        <strain evidence="1">PH-1</strain>
    </source>
</reference>
<gene>
    <name evidence="1" type="ORF">FGRAMPH1_01T18753</name>
</gene>
<accession>I1S7I9</accession>
<reference evidence="2" key="4">
    <citation type="submission" date="2017-01" db="UniProtKB">
        <authorList>
            <consortium name="EnsemblFungi"/>
        </authorList>
    </citation>
    <scope>IDENTIFICATION</scope>
    <source>
        <strain evidence="2">PH-1 / ATCC MYA-4620 / FGSC 9075 / NRRL 31084</strain>
    </source>
</reference>
<accession>A0A098DZY7</accession>
<dbReference type="EnsemblFungi" id="CEF86934">
    <property type="protein sequence ID" value="CEF86934"/>
    <property type="gene ID" value="FGRRES_12812"/>
</dbReference>
<dbReference type="VEuPathDB" id="FungiDB:FGRAMPH1_01G18753"/>